<evidence type="ECO:0000313" key="7">
    <source>
        <dbReference type="Proteomes" id="UP000275076"/>
    </source>
</evidence>
<dbReference type="PANTHER" id="PTHR43078">
    <property type="entry name" value="UDP-GLUCURONIC ACID DECARBOXYLASE-RELATED"/>
    <property type="match status" value="1"/>
</dbReference>
<keyword evidence="4" id="KW-0456">Lyase</keyword>
<dbReference type="EMBL" id="RBVX01000103">
    <property type="protein sequence ID" value="RSL29032.1"/>
    <property type="molecule type" value="Genomic_DNA"/>
</dbReference>
<proteinExistence type="predicted"/>
<evidence type="ECO:0000313" key="6">
    <source>
        <dbReference type="EMBL" id="RSL29032.1"/>
    </source>
</evidence>
<dbReference type="AlphaFoldDB" id="A0A3R9P1R3"/>
<protein>
    <submittedName>
        <fullName evidence="6">NAD-dependent epimerase/dehydratase family protein</fullName>
    </submittedName>
</protein>
<feature type="non-terminal residue" evidence="6">
    <location>
        <position position="109"/>
    </location>
</feature>
<dbReference type="Proteomes" id="UP000275076">
    <property type="component" value="Unassembled WGS sequence"/>
</dbReference>
<dbReference type="OrthoDB" id="9771073at2"/>
<evidence type="ECO:0000256" key="4">
    <source>
        <dbReference type="ARBA" id="ARBA00023239"/>
    </source>
</evidence>
<evidence type="ECO:0000256" key="2">
    <source>
        <dbReference type="ARBA" id="ARBA00022793"/>
    </source>
</evidence>
<dbReference type="PANTHER" id="PTHR43078:SF6">
    <property type="entry name" value="UDP-GLUCURONIC ACID DECARBOXYLASE 1"/>
    <property type="match status" value="1"/>
</dbReference>
<evidence type="ECO:0000256" key="1">
    <source>
        <dbReference type="ARBA" id="ARBA00001911"/>
    </source>
</evidence>
<evidence type="ECO:0000259" key="5">
    <source>
        <dbReference type="Pfam" id="PF01370"/>
    </source>
</evidence>
<dbReference type="GO" id="GO:0005737">
    <property type="term" value="C:cytoplasm"/>
    <property type="evidence" value="ECO:0007669"/>
    <property type="project" value="TreeGrafter"/>
</dbReference>
<dbReference type="SUPFAM" id="SSF51735">
    <property type="entry name" value="NAD(P)-binding Rossmann-fold domains"/>
    <property type="match status" value="1"/>
</dbReference>
<dbReference type="Gene3D" id="3.40.50.720">
    <property type="entry name" value="NAD(P)-binding Rossmann-like Domain"/>
    <property type="match status" value="1"/>
</dbReference>
<dbReference type="GO" id="GO:0042732">
    <property type="term" value="P:D-xylose metabolic process"/>
    <property type="evidence" value="ECO:0007669"/>
    <property type="project" value="InterPro"/>
</dbReference>
<keyword evidence="7" id="KW-1185">Reference proteome</keyword>
<dbReference type="InterPro" id="IPR044516">
    <property type="entry name" value="UXS-like"/>
</dbReference>
<keyword evidence="2" id="KW-0210">Decarboxylase</keyword>
<comment type="cofactor">
    <cofactor evidence="1">
        <name>NAD(+)</name>
        <dbReference type="ChEBI" id="CHEBI:57540"/>
    </cofactor>
</comment>
<gene>
    <name evidence="6" type="ORF">D7Z54_33425</name>
</gene>
<dbReference type="GO" id="GO:0070403">
    <property type="term" value="F:NAD+ binding"/>
    <property type="evidence" value="ECO:0007669"/>
    <property type="project" value="InterPro"/>
</dbReference>
<accession>A0A3R9P1R3</accession>
<dbReference type="GO" id="GO:0048040">
    <property type="term" value="F:UDP-glucuronate decarboxylase activity"/>
    <property type="evidence" value="ECO:0007669"/>
    <property type="project" value="TreeGrafter"/>
</dbReference>
<comment type="caution">
    <text evidence="6">The sequence shown here is derived from an EMBL/GenBank/DDBJ whole genome shotgun (WGS) entry which is preliminary data.</text>
</comment>
<sequence>MVRYLVTGGAGFVGSHLVKALIDKGGQVKVIDNLTTGKKENISEFLGDIELIEGDFTDYRVLKEAVKGVDVIFHQGAIPSVPKSIKNPIETNHANVTGTLQLLHAAAEE</sequence>
<keyword evidence="3" id="KW-0520">NAD</keyword>
<dbReference type="InterPro" id="IPR036291">
    <property type="entry name" value="NAD(P)-bd_dom_sf"/>
</dbReference>
<feature type="domain" description="NAD-dependent epimerase/dehydratase" evidence="5">
    <location>
        <begin position="5"/>
        <end position="107"/>
    </location>
</feature>
<reference evidence="6 7" key="1">
    <citation type="submission" date="2018-10" db="EMBL/GenBank/DDBJ databases">
        <title>Draft genome sequence of Bacillus salarius IM0101, isolated from a hypersaline soil in Inner Mongolia, China.</title>
        <authorList>
            <person name="Yamprayoonswat W."/>
            <person name="Boonvisut S."/>
            <person name="Jumpathong W."/>
            <person name="Sittihan S."/>
            <person name="Ruangsuj P."/>
            <person name="Wanthongcharoen S."/>
            <person name="Thongpramul N."/>
            <person name="Pimmason S."/>
            <person name="Yu B."/>
            <person name="Yasawong M."/>
        </authorList>
    </citation>
    <scope>NUCLEOTIDE SEQUENCE [LARGE SCALE GENOMIC DNA]</scope>
    <source>
        <strain evidence="6 7">IM0101</strain>
    </source>
</reference>
<name>A0A3R9P1R3_9BACI</name>
<dbReference type="InterPro" id="IPR001509">
    <property type="entry name" value="Epimerase_deHydtase"/>
</dbReference>
<evidence type="ECO:0000256" key="3">
    <source>
        <dbReference type="ARBA" id="ARBA00023027"/>
    </source>
</evidence>
<dbReference type="Pfam" id="PF01370">
    <property type="entry name" value="Epimerase"/>
    <property type="match status" value="1"/>
</dbReference>
<organism evidence="6 7">
    <name type="scientific">Salibacterium salarium</name>
    <dbReference type="NCBI Taxonomy" id="284579"/>
    <lineage>
        <taxon>Bacteria</taxon>
        <taxon>Bacillati</taxon>
        <taxon>Bacillota</taxon>
        <taxon>Bacilli</taxon>
        <taxon>Bacillales</taxon>
        <taxon>Bacillaceae</taxon>
    </lineage>
</organism>